<dbReference type="PANTHER" id="PTHR23427:SF2">
    <property type="entry name" value="SURFEIT LOCUS PROTEIN 1"/>
    <property type="match status" value="1"/>
</dbReference>
<dbReference type="PROSITE" id="PS50895">
    <property type="entry name" value="SURF1"/>
    <property type="match status" value="1"/>
</dbReference>
<dbReference type="PANTHER" id="PTHR23427">
    <property type="entry name" value="SURFEIT LOCUS PROTEIN"/>
    <property type="match status" value="1"/>
</dbReference>
<dbReference type="AlphaFoldDB" id="A0A7Y0QGC3"/>
<dbReference type="Pfam" id="PF02104">
    <property type="entry name" value="SURF1"/>
    <property type="match status" value="1"/>
</dbReference>
<gene>
    <name evidence="8" type="ORF">HIR71_01695</name>
</gene>
<keyword evidence="4" id="KW-1133">Transmembrane helix</keyword>
<evidence type="ECO:0000313" key="9">
    <source>
        <dbReference type="Proteomes" id="UP000562124"/>
    </source>
</evidence>
<dbReference type="GO" id="GO:0005886">
    <property type="term" value="C:plasma membrane"/>
    <property type="evidence" value="ECO:0007669"/>
    <property type="project" value="UniProtKB-SubCell"/>
</dbReference>
<dbReference type="InterPro" id="IPR002994">
    <property type="entry name" value="Surf1/Shy1"/>
</dbReference>
<evidence type="ECO:0000256" key="2">
    <source>
        <dbReference type="ARBA" id="ARBA00007165"/>
    </source>
</evidence>
<name>A0A7Y0QGC3_CELFI</name>
<evidence type="ECO:0000313" key="8">
    <source>
        <dbReference type="EMBL" id="NMR18948.1"/>
    </source>
</evidence>
<evidence type="ECO:0000256" key="4">
    <source>
        <dbReference type="ARBA" id="ARBA00022989"/>
    </source>
</evidence>
<accession>A0A7Y0QGC3</accession>
<keyword evidence="9" id="KW-1185">Reference proteome</keyword>
<dbReference type="EMBL" id="JABCJJ010000002">
    <property type="protein sequence ID" value="NMR18948.1"/>
    <property type="molecule type" value="Genomic_DNA"/>
</dbReference>
<feature type="region of interest" description="Disordered" evidence="7">
    <location>
        <begin position="252"/>
        <end position="277"/>
    </location>
</feature>
<protein>
    <recommendedName>
        <fullName evidence="6">SURF1-like protein</fullName>
    </recommendedName>
</protein>
<evidence type="ECO:0000256" key="5">
    <source>
        <dbReference type="ARBA" id="ARBA00023136"/>
    </source>
</evidence>
<keyword evidence="3" id="KW-0812">Transmembrane</keyword>
<dbReference type="CDD" id="cd06662">
    <property type="entry name" value="SURF1"/>
    <property type="match status" value="1"/>
</dbReference>
<evidence type="ECO:0000256" key="3">
    <source>
        <dbReference type="ARBA" id="ARBA00022692"/>
    </source>
</evidence>
<evidence type="ECO:0000256" key="6">
    <source>
        <dbReference type="RuleBase" id="RU363076"/>
    </source>
</evidence>
<organism evidence="8 9">
    <name type="scientific">Cellulomonas fimi</name>
    <dbReference type="NCBI Taxonomy" id="1708"/>
    <lineage>
        <taxon>Bacteria</taxon>
        <taxon>Bacillati</taxon>
        <taxon>Actinomycetota</taxon>
        <taxon>Actinomycetes</taxon>
        <taxon>Micrococcales</taxon>
        <taxon>Cellulomonadaceae</taxon>
        <taxon>Cellulomonas</taxon>
    </lineage>
</organism>
<dbReference type="Proteomes" id="UP000562124">
    <property type="component" value="Unassembled WGS sequence"/>
</dbReference>
<reference evidence="8 9" key="1">
    <citation type="submission" date="2020-04" db="EMBL/GenBank/DDBJ databases">
        <title>Sequencing and Assembly of C. fimi.</title>
        <authorList>
            <person name="Ramsey A.R."/>
        </authorList>
    </citation>
    <scope>NUCLEOTIDE SEQUENCE [LARGE SCALE GENOMIC DNA]</scope>
    <source>
        <strain evidence="8 9">SB</strain>
    </source>
</reference>
<keyword evidence="6" id="KW-1003">Cell membrane</keyword>
<comment type="subcellular location">
    <subcellularLocation>
        <location evidence="6">Cell membrane</location>
        <topology evidence="6">Multi-pass membrane protein</topology>
    </subcellularLocation>
    <subcellularLocation>
        <location evidence="1">Membrane</location>
    </subcellularLocation>
</comment>
<keyword evidence="5" id="KW-0472">Membrane</keyword>
<comment type="caution">
    <text evidence="8">The sequence shown here is derived from an EMBL/GenBank/DDBJ whole genome shotgun (WGS) entry which is preliminary data.</text>
</comment>
<evidence type="ECO:0000256" key="1">
    <source>
        <dbReference type="ARBA" id="ARBA00004370"/>
    </source>
</evidence>
<dbReference type="InterPro" id="IPR045214">
    <property type="entry name" value="Surf1/Surf4"/>
</dbReference>
<proteinExistence type="inferred from homology"/>
<sequence>MLRAAARPRMIVLLVLLLGAAAVCARLGVWQLDRAQLRGEQAERVAVAEREQAPPAALGDVLAPQASFSGDLVGERVEVEGRYEPEGQLLVPERALDGRTGYLVLTPLRVSGSGGDAGWTGPVPVLPVARGWVADAADPAALAVPDGAVRLTGYLQVSEASGSGDDVPGQTEAISSAELVNRWGGPIYTGYLVLASSEPAQPAGVALLPPPTLGGGSGLNVQNLAYAAQWWIFGAFAVLLWLRLVKDEAAGDVPEDEAGEPAVPDRVDASSEVPWSR</sequence>
<comment type="similarity">
    <text evidence="2 6">Belongs to the SURF1 family.</text>
</comment>
<evidence type="ECO:0000256" key="7">
    <source>
        <dbReference type="SAM" id="MobiDB-lite"/>
    </source>
</evidence>